<organism evidence="1 2">
    <name type="scientific">Hypsizygus marmoreus</name>
    <name type="common">White beech mushroom</name>
    <name type="synonym">Agaricus marmoreus</name>
    <dbReference type="NCBI Taxonomy" id="39966"/>
    <lineage>
        <taxon>Eukaryota</taxon>
        <taxon>Fungi</taxon>
        <taxon>Dikarya</taxon>
        <taxon>Basidiomycota</taxon>
        <taxon>Agaricomycotina</taxon>
        <taxon>Agaricomycetes</taxon>
        <taxon>Agaricomycetidae</taxon>
        <taxon>Agaricales</taxon>
        <taxon>Tricholomatineae</taxon>
        <taxon>Lyophyllaceae</taxon>
        <taxon>Hypsizygus</taxon>
    </lineage>
</organism>
<reference evidence="1" key="1">
    <citation type="submission" date="2018-04" db="EMBL/GenBank/DDBJ databases">
        <title>Whole genome sequencing of Hypsizygus marmoreus.</title>
        <authorList>
            <person name="Choi I.-G."/>
            <person name="Min B."/>
            <person name="Kim J.-G."/>
            <person name="Kim S."/>
            <person name="Oh Y.-L."/>
            <person name="Kong W.-S."/>
            <person name="Park H."/>
            <person name="Jeong J."/>
            <person name="Song E.-S."/>
        </authorList>
    </citation>
    <scope>NUCLEOTIDE SEQUENCE [LARGE SCALE GENOMIC DNA]</scope>
    <source>
        <strain evidence="1">51987-8</strain>
    </source>
</reference>
<name>A0A369JC60_HYPMA</name>
<keyword evidence="2" id="KW-1185">Reference proteome</keyword>
<evidence type="ECO:0000313" key="2">
    <source>
        <dbReference type="Proteomes" id="UP000076154"/>
    </source>
</evidence>
<dbReference type="AlphaFoldDB" id="A0A369JC60"/>
<protein>
    <submittedName>
        <fullName evidence="1">Uncharacterized protein</fullName>
    </submittedName>
</protein>
<dbReference type="InParanoid" id="A0A369JC60"/>
<gene>
    <name evidence="1" type="ORF">Hypma_013582</name>
</gene>
<dbReference type="EMBL" id="LUEZ02000080">
    <property type="protein sequence ID" value="RDB19468.1"/>
    <property type="molecule type" value="Genomic_DNA"/>
</dbReference>
<sequence>MDVLSCTRAQLPIQHRPLPPSHDDTTHFTAINFPTHSSSKHRRSFPPPMQVLAPLSTTLGTNNTDTAISTYQHIARRGHVS</sequence>
<comment type="caution">
    <text evidence="1">The sequence shown here is derived from an EMBL/GenBank/DDBJ whole genome shotgun (WGS) entry which is preliminary data.</text>
</comment>
<proteinExistence type="predicted"/>
<dbReference type="Proteomes" id="UP000076154">
    <property type="component" value="Unassembled WGS sequence"/>
</dbReference>
<evidence type="ECO:0000313" key="1">
    <source>
        <dbReference type="EMBL" id="RDB19468.1"/>
    </source>
</evidence>
<accession>A0A369JC60</accession>